<dbReference type="RefSeq" id="XP_007772896.1">
    <property type="nucleotide sequence ID" value="XM_007774706.1"/>
</dbReference>
<dbReference type="Proteomes" id="UP000053558">
    <property type="component" value="Unassembled WGS sequence"/>
</dbReference>
<dbReference type="InterPro" id="IPR055377">
    <property type="entry name" value="GH3_M"/>
</dbReference>
<dbReference type="Pfam" id="PF23571">
    <property type="entry name" value="GH3_M"/>
    <property type="match status" value="1"/>
</dbReference>
<dbReference type="InterPro" id="IPR004993">
    <property type="entry name" value="GH3"/>
</dbReference>
<comment type="caution">
    <text evidence="3">The sequence shown here is derived from an EMBL/GenBank/DDBJ whole genome shotgun (WGS) entry which is preliminary data.</text>
</comment>
<evidence type="ECO:0000313" key="4">
    <source>
        <dbReference type="Proteomes" id="UP000053558"/>
    </source>
</evidence>
<dbReference type="GO" id="GO:0016881">
    <property type="term" value="F:acid-amino acid ligase activity"/>
    <property type="evidence" value="ECO:0007669"/>
    <property type="project" value="TreeGrafter"/>
</dbReference>
<dbReference type="Pfam" id="PF03321">
    <property type="entry name" value="GH3"/>
    <property type="match status" value="1"/>
</dbReference>
<evidence type="ECO:0000313" key="3">
    <source>
        <dbReference type="EMBL" id="EIW76626.1"/>
    </source>
</evidence>
<dbReference type="GO" id="GO:0005737">
    <property type="term" value="C:cytoplasm"/>
    <property type="evidence" value="ECO:0007669"/>
    <property type="project" value="TreeGrafter"/>
</dbReference>
<proteinExistence type="predicted"/>
<dbReference type="Pfam" id="PF23572">
    <property type="entry name" value="GH3_C"/>
    <property type="match status" value="1"/>
</dbReference>
<protein>
    <submittedName>
        <fullName evidence="3">Uncharacterized protein</fullName>
    </submittedName>
</protein>
<organism evidence="3 4">
    <name type="scientific">Coniophora puteana (strain RWD-64-598)</name>
    <name type="common">Brown rot fungus</name>
    <dbReference type="NCBI Taxonomy" id="741705"/>
    <lineage>
        <taxon>Eukaryota</taxon>
        <taxon>Fungi</taxon>
        <taxon>Dikarya</taxon>
        <taxon>Basidiomycota</taxon>
        <taxon>Agaricomycotina</taxon>
        <taxon>Agaricomycetes</taxon>
        <taxon>Agaricomycetidae</taxon>
        <taxon>Boletales</taxon>
        <taxon>Coniophorineae</taxon>
        <taxon>Coniophoraceae</taxon>
        <taxon>Coniophora</taxon>
    </lineage>
</organism>
<evidence type="ECO:0000259" key="1">
    <source>
        <dbReference type="Pfam" id="PF23571"/>
    </source>
</evidence>
<reference evidence="4" key="1">
    <citation type="journal article" date="2012" name="Science">
        <title>The Paleozoic origin of enzymatic lignin decomposition reconstructed from 31 fungal genomes.</title>
        <authorList>
            <person name="Floudas D."/>
            <person name="Binder M."/>
            <person name="Riley R."/>
            <person name="Barry K."/>
            <person name="Blanchette R.A."/>
            <person name="Henrissat B."/>
            <person name="Martinez A.T."/>
            <person name="Otillar R."/>
            <person name="Spatafora J.W."/>
            <person name="Yadav J.S."/>
            <person name="Aerts A."/>
            <person name="Benoit I."/>
            <person name="Boyd A."/>
            <person name="Carlson A."/>
            <person name="Copeland A."/>
            <person name="Coutinho P.M."/>
            <person name="de Vries R.P."/>
            <person name="Ferreira P."/>
            <person name="Findley K."/>
            <person name="Foster B."/>
            <person name="Gaskell J."/>
            <person name="Glotzer D."/>
            <person name="Gorecki P."/>
            <person name="Heitman J."/>
            <person name="Hesse C."/>
            <person name="Hori C."/>
            <person name="Igarashi K."/>
            <person name="Jurgens J.A."/>
            <person name="Kallen N."/>
            <person name="Kersten P."/>
            <person name="Kohler A."/>
            <person name="Kuees U."/>
            <person name="Kumar T.K.A."/>
            <person name="Kuo A."/>
            <person name="LaButti K."/>
            <person name="Larrondo L.F."/>
            <person name="Lindquist E."/>
            <person name="Ling A."/>
            <person name="Lombard V."/>
            <person name="Lucas S."/>
            <person name="Lundell T."/>
            <person name="Martin R."/>
            <person name="McLaughlin D.J."/>
            <person name="Morgenstern I."/>
            <person name="Morin E."/>
            <person name="Murat C."/>
            <person name="Nagy L.G."/>
            <person name="Nolan M."/>
            <person name="Ohm R.A."/>
            <person name="Patyshakuliyeva A."/>
            <person name="Rokas A."/>
            <person name="Ruiz-Duenas F.J."/>
            <person name="Sabat G."/>
            <person name="Salamov A."/>
            <person name="Samejima M."/>
            <person name="Schmutz J."/>
            <person name="Slot J.C."/>
            <person name="St John F."/>
            <person name="Stenlid J."/>
            <person name="Sun H."/>
            <person name="Sun S."/>
            <person name="Syed K."/>
            <person name="Tsang A."/>
            <person name="Wiebenga A."/>
            <person name="Young D."/>
            <person name="Pisabarro A."/>
            <person name="Eastwood D.C."/>
            <person name="Martin F."/>
            <person name="Cullen D."/>
            <person name="Grigoriev I.V."/>
            <person name="Hibbett D.S."/>
        </authorList>
    </citation>
    <scope>NUCLEOTIDE SEQUENCE [LARGE SCALE GENOMIC DNA]</scope>
    <source>
        <strain evidence="4">RWD-64-598 SS2</strain>
    </source>
</reference>
<keyword evidence="4" id="KW-1185">Reference proteome</keyword>
<feature type="domain" description="GH3 middle" evidence="1">
    <location>
        <begin position="143"/>
        <end position="209"/>
    </location>
</feature>
<evidence type="ECO:0000259" key="2">
    <source>
        <dbReference type="Pfam" id="PF23572"/>
    </source>
</evidence>
<sequence>FALAEPSVDTLSMMWSTTFMDFIRWIDEEWEVLVNVISSGVLPHFPDTESVYLAIVVSYDPKRAEDLRKIGPPSGTAEDWAARIWPKLEVLSAISGGTFGRVLPQVRAYIGPYIPIRVPVYASSECAIGMAYNDRIFNVVKVLTGSYIEMLEIIAEGEDGELKKLWQVEKDKLYEPIATTYDGLWRYRIADAVQLVGFDPTDGTPLLRYKERRGQSMRLPHALITQTDVAESAATVDGLKQAEFTTWLDDRKVPPTVGFFVEASPDDTGRIPSSARDALMQGLIEVNENFAIGAHKGSSVKPSIRIFSPGSFSEFRAWKGALNGTGSSQIKVPLIMVDPKGQ</sequence>
<name>A0A5M3MC64_CONPW</name>
<dbReference type="GeneID" id="19208314"/>
<dbReference type="OrthoDB" id="10004661at2759"/>
<dbReference type="PANTHER" id="PTHR31901:SF9">
    <property type="entry name" value="GH3 DOMAIN-CONTAINING PROTEIN"/>
    <property type="match status" value="1"/>
</dbReference>
<accession>A0A5M3MC64</accession>
<dbReference type="AlphaFoldDB" id="A0A5M3MC64"/>
<dbReference type="InterPro" id="IPR055378">
    <property type="entry name" value="GH3_C"/>
</dbReference>
<dbReference type="KEGG" id="cput:CONPUDRAFT_63751"/>
<dbReference type="PANTHER" id="PTHR31901">
    <property type="entry name" value="GH3 DOMAIN-CONTAINING PROTEIN"/>
    <property type="match status" value="1"/>
</dbReference>
<gene>
    <name evidence="3" type="ORF">CONPUDRAFT_63751</name>
</gene>
<dbReference type="EMBL" id="JH711585">
    <property type="protein sequence ID" value="EIW76626.1"/>
    <property type="molecule type" value="Genomic_DNA"/>
</dbReference>
<feature type="non-terminal residue" evidence="3">
    <location>
        <position position="1"/>
    </location>
</feature>
<feature type="domain" description="GH3 C-terminal" evidence="2">
    <location>
        <begin position="229"/>
        <end position="339"/>
    </location>
</feature>